<dbReference type="NCBIfam" id="TIGR00565">
    <property type="entry name" value="trpE_proteo"/>
    <property type="match status" value="1"/>
</dbReference>
<organism evidence="19 20">
    <name type="scientific">Candidatus Pantoea edessiphila</name>
    <dbReference type="NCBI Taxonomy" id="2044610"/>
    <lineage>
        <taxon>Bacteria</taxon>
        <taxon>Pseudomonadati</taxon>
        <taxon>Pseudomonadota</taxon>
        <taxon>Gammaproteobacteria</taxon>
        <taxon>Enterobacterales</taxon>
        <taxon>Erwiniaceae</taxon>
        <taxon>Pantoea</taxon>
    </lineage>
</organism>
<dbReference type="GO" id="GO:0004049">
    <property type="term" value="F:anthranilate synthase activity"/>
    <property type="evidence" value="ECO:0007669"/>
    <property type="project" value="UniProtKB-EC"/>
</dbReference>
<dbReference type="FunFam" id="3.60.120.10:FF:000006">
    <property type="entry name" value="Anthranilate synthase component 1"/>
    <property type="match status" value="1"/>
</dbReference>
<feature type="binding site" evidence="16">
    <location>
        <position position="498"/>
    </location>
    <ligand>
        <name>Mg(2+)</name>
        <dbReference type="ChEBI" id="CHEBI:18420"/>
    </ligand>
</feature>
<dbReference type="RefSeq" id="WP_136129947.1">
    <property type="nucleotide sequence ID" value="NZ_PDKU01000001.1"/>
</dbReference>
<keyword evidence="9 16" id="KW-0460">Magnesium</keyword>
<evidence type="ECO:0000256" key="14">
    <source>
        <dbReference type="PIRNR" id="PIRNR001373"/>
    </source>
</evidence>
<protein>
    <recommendedName>
        <fullName evidence="5 14">Anthranilate synthase component 1</fullName>
        <ecNumber evidence="4 14">4.1.3.27</ecNumber>
    </recommendedName>
</protein>
<comment type="caution">
    <text evidence="19">The sequence shown here is derived from an EMBL/GenBank/DDBJ whole genome shotgun (WGS) entry which is preliminary data.</text>
</comment>
<name>A0A2P5SWU5_9GAMM</name>
<dbReference type="Pfam" id="PF00425">
    <property type="entry name" value="Chorismate_bind"/>
    <property type="match status" value="1"/>
</dbReference>
<evidence type="ECO:0000256" key="2">
    <source>
        <dbReference type="ARBA" id="ARBA00009562"/>
    </source>
</evidence>
<evidence type="ECO:0000256" key="15">
    <source>
        <dbReference type="PIRSR" id="PIRSR001373-1"/>
    </source>
</evidence>
<dbReference type="InterPro" id="IPR019999">
    <property type="entry name" value="Anth_synth_I-like"/>
</dbReference>
<feature type="binding site" evidence="15">
    <location>
        <position position="469"/>
    </location>
    <ligand>
        <name>chorismate</name>
        <dbReference type="ChEBI" id="CHEBI:29748"/>
    </ligand>
</feature>
<dbReference type="UniPathway" id="UPA00035">
    <property type="reaction ID" value="UER00040"/>
</dbReference>
<evidence type="ECO:0000313" key="20">
    <source>
        <dbReference type="Proteomes" id="UP000296144"/>
    </source>
</evidence>
<evidence type="ECO:0000256" key="11">
    <source>
        <dbReference type="ARBA" id="ARBA00023239"/>
    </source>
</evidence>
<gene>
    <name evidence="19" type="ORF">CRV10_00805</name>
</gene>
<dbReference type="InterPro" id="IPR015890">
    <property type="entry name" value="Chorismate_C"/>
</dbReference>
<dbReference type="PRINTS" id="PR00095">
    <property type="entry name" value="ANTSNTHASEI"/>
</dbReference>
<evidence type="ECO:0000256" key="6">
    <source>
        <dbReference type="ARBA" id="ARBA00022605"/>
    </source>
</evidence>
<comment type="catalytic activity">
    <reaction evidence="13 14">
        <text>chorismate + L-glutamine = anthranilate + pyruvate + L-glutamate + H(+)</text>
        <dbReference type="Rhea" id="RHEA:21732"/>
        <dbReference type="ChEBI" id="CHEBI:15361"/>
        <dbReference type="ChEBI" id="CHEBI:15378"/>
        <dbReference type="ChEBI" id="CHEBI:16567"/>
        <dbReference type="ChEBI" id="CHEBI:29748"/>
        <dbReference type="ChEBI" id="CHEBI:29985"/>
        <dbReference type="ChEBI" id="CHEBI:58359"/>
        <dbReference type="EC" id="4.1.3.27"/>
    </reaction>
</comment>
<comment type="function">
    <text evidence="12">Part of a heterotetrameric complex that catalyzes the two-step biosynthesis of anthranilate, an intermediate in the biosynthesis of L-tryptophan. In the first step, the glutamine-binding beta subunit (TrpG) of anthranilate synthase (AS) provides the glutamine amidotransferase activity which generates ammonia as a substrate that, along with chorismate, is used in the second step, catalyzed by the large alpha subunit of AS (TrpE) to produce anthranilate. In the absence of TrpG, TrpE can synthesize anthranilate directly from chorismate and high concentrations of ammonia.</text>
</comment>
<dbReference type="GO" id="GO:0000162">
    <property type="term" value="P:L-tryptophan biosynthetic process"/>
    <property type="evidence" value="ECO:0007669"/>
    <property type="project" value="UniProtKB-UniPathway"/>
</dbReference>
<feature type="binding site" evidence="16">
    <location>
        <position position="361"/>
    </location>
    <ligand>
        <name>Mg(2+)</name>
        <dbReference type="ChEBI" id="CHEBI:18420"/>
    </ligand>
</feature>
<keyword evidence="20" id="KW-1185">Reference proteome</keyword>
<dbReference type="EC" id="4.1.3.27" evidence="4 14"/>
<dbReference type="OrthoDB" id="9803598at2"/>
<evidence type="ECO:0000256" key="10">
    <source>
        <dbReference type="ARBA" id="ARBA00023141"/>
    </source>
</evidence>
<dbReference type="PANTHER" id="PTHR11236:SF49">
    <property type="entry name" value="ANTHRANILATE SYNTHASE COMPONENT 1"/>
    <property type="match status" value="1"/>
</dbReference>
<dbReference type="InterPro" id="IPR006805">
    <property type="entry name" value="Anth_synth_I_N"/>
</dbReference>
<evidence type="ECO:0000256" key="16">
    <source>
        <dbReference type="PIRSR" id="PIRSR001373-2"/>
    </source>
</evidence>
<evidence type="ECO:0000259" key="18">
    <source>
        <dbReference type="Pfam" id="PF04715"/>
    </source>
</evidence>
<dbReference type="PIRSF" id="PIRSF001373">
    <property type="entry name" value="TrpE"/>
    <property type="match status" value="1"/>
</dbReference>
<accession>A0A2P5SWU5</accession>
<dbReference type="GO" id="GO:0046872">
    <property type="term" value="F:metal ion binding"/>
    <property type="evidence" value="ECO:0007669"/>
    <property type="project" value="UniProtKB-KW"/>
</dbReference>
<dbReference type="InterPro" id="IPR005257">
    <property type="entry name" value="Anth_synth_I_TrpE"/>
</dbReference>
<evidence type="ECO:0000256" key="1">
    <source>
        <dbReference type="ARBA" id="ARBA00004873"/>
    </source>
</evidence>
<keyword evidence="10 14" id="KW-0057">Aromatic amino acid biosynthesis</keyword>
<evidence type="ECO:0000256" key="7">
    <source>
        <dbReference type="ARBA" id="ARBA00022723"/>
    </source>
</evidence>
<keyword evidence="8 14" id="KW-0822">Tryptophan biosynthesis</keyword>
<keyword evidence="11 14" id="KW-0456">Lyase</keyword>
<keyword evidence="6 14" id="KW-0028">Amino-acid biosynthesis</keyword>
<evidence type="ECO:0000256" key="3">
    <source>
        <dbReference type="ARBA" id="ARBA00011575"/>
    </source>
</evidence>
<reference evidence="19 20" key="1">
    <citation type="journal article" date="2018" name="Genome Biol. Evol.">
        <title>Cladogenesis and Genomic Streamlining in Extracellular Endosymbionts of Tropical Stink Bugs.</title>
        <authorList>
            <person name="Otero-Bravo A."/>
            <person name="Goffredi S."/>
            <person name="Sabree Z.L."/>
        </authorList>
    </citation>
    <scope>NUCLEOTIDE SEQUENCE [LARGE SCALE GENOMIC DNA]</scope>
    <source>
        <strain evidence="19 20">SoEL</strain>
    </source>
</reference>
<feature type="binding site" evidence="15">
    <location>
        <position position="40"/>
    </location>
    <ligand>
        <name>L-tryptophan</name>
        <dbReference type="ChEBI" id="CHEBI:57912"/>
    </ligand>
</feature>
<evidence type="ECO:0000256" key="4">
    <source>
        <dbReference type="ARBA" id="ARBA00012266"/>
    </source>
</evidence>
<dbReference type="PANTHER" id="PTHR11236">
    <property type="entry name" value="AMINOBENZOATE/ANTHRANILATE SYNTHASE"/>
    <property type="match status" value="1"/>
</dbReference>
<evidence type="ECO:0000256" key="13">
    <source>
        <dbReference type="ARBA" id="ARBA00047683"/>
    </source>
</evidence>
<comment type="pathway">
    <text evidence="1 14">Amino-acid biosynthesis; L-tryptophan biosynthesis; L-tryptophan from chorismate: step 1/5.</text>
</comment>
<dbReference type="AlphaFoldDB" id="A0A2P5SWU5"/>
<keyword evidence="7 16" id="KW-0479">Metal-binding</keyword>
<comment type="similarity">
    <text evidence="2 14">Belongs to the anthranilate synthase component I family.</text>
</comment>
<feature type="binding site" evidence="15">
    <location>
        <begin position="291"/>
        <end position="293"/>
    </location>
    <ligand>
        <name>L-tryptophan</name>
        <dbReference type="ChEBI" id="CHEBI:57912"/>
    </ligand>
</feature>
<feature type="binding site" evidence="15">
    <location>
        <position position="449"/>
    </location>
    <ligand>
        <name>chorismate</name>
        <dbReference type="ChEBI" id="CHEBI:29748"/>
    </ligand>
</feature>
<sequence length="520" mass="59091">MLNDRPTVKIISTDVKYHENPAIIFHHLCDSRPATLLLESANVDSKQNLKSLLIVDSALRIYAIDNYVFIQALSNNGQKLLSLLNNLLPSNIIDQIDNNELKLKFPTCYDVQDEDTRLKNLSIFDPLRFILQSMNVPEDQKEAFLLAGLFTYDLISNFENLPRIENEHCCPDYCFYLPEVLLVLDHQKKTAYLQISLFCDDANELQRLRERTKQLHTKMSQTLPELPKYTLKNMKLMVNKNDKEYCKIVQQMQRSIRLGEIFQVVPSRRFYLPCPSPLSAYNTLKNDNLSPYMFFMQDKNFSLFGASPESSLKYNANSRQIEIYPIAGTRPRGRLSDGSIDLDLDSRIELEMRTNHKELSEHLMLVDLARSDLARICIPGTRYIADLTKVDRYSYVMHLVSRIIGKLKFDLDALHAYRACMNMGTISGAPKVRAMQLISEAEGTKRGSYGGSVGYLTSQGDLDTCIVIRSAYVENGVATVQAGAGVVLDSNPQEEADESRNKARAVLRAITAAHCCKEIF</sequence>
<comment type="cofactor">
    <cofactor evidence="16">
        <name>Mg(2+)</name>
        <dbReference type="ChEBI" id="CHEBI:18420"/>
    </cofactor>
    <text evidence="16">Binds 1 Mg(2+) ion per subunit.</text>
</comment>
<feature type="binding site" evidence="15">
    <location>
        <begin position="483"/>
        <end position="485"/>
    </location>
    <ligand>
        <name>chorismate</name>
        <dbReference type="ChEBI" id="CHEBI:29748"/>
    </ligand>
</feature>
<dbReference type="Proteomes" id="UP000296144">
    <property type="component" value="Unassembled WGS sequence"/>
</dbReference>
<dbReference type="EMBL" id="PDKU01000001">
    <property type="protein sequence ID" value="PPI86782.1"/>
    <property type="molecule type" value="Genomic_DNA"/>
</dbReference>
<feature type="binding site" evidence="15">
    <location>
        <begin position="328"/>
        <end position="329"/>
    </location>
    <ligand>
        <name>chorismate</name>
        <dbReference type="ChEBI" id="CHEBI:29748"/>
    </ligand>
</feature>
<evidence type="ECO:0000259" key="17">
    <source>
        <dbReference type="Pfam" id="PF00425"/>
    </source>
</evidence>
<evidence type="ECO:0000313" key="19">
    <source>
        <dbReference type="EMBL" id="PPI86782.1"/>
    </source>
</evidence>
<dbReference type="SUPFAM" id="SSF56322">
    <property type="entry name" value="ADC synthase"/>
    <property type="match status" value="1"/>
</dbReference>
<feature type="domain" description="Anthranilate synthase component I N-terminal" evidence="18">
    <location>
        <begin position="34"/>
        <end position="193"/>
    </location>
</feature>
<feature type="domain" description="Chorismate-utilising enzyme C-terminal" evidence="17">
    <location>
        <begin position="242"/>
        <end position="502"/>
    </location>
</feature>
<evidence type="ECO:0000256" key="5">
    <source>
        <dbReference type="ARBA" id="ARBA00020653"/>
    </source>
</evidence>
<proteinExistence type="inferred from homology"/>
<dbReference type="Gene3D" id="3.60.120.10">
    <property type="entry name" value="Anthranilate synthase"/>
    <property type="match status" value="1"/>
</dbReference>
<evidence type="ECO:0000256" key="12">
    <source>
        <dbReference type="ARBA" id="ARBA00025634"/>
    </source>
</evidence>
<dbReference type="InterPro" id="IPR005801">
    <property type="entry name" value="ADC_synthase"/>
</dbReference>
<evidence type="ECO:0000256" key="9">
    <source>
        <dbReference type="ARBA" id="ARBA00022842"/>
    </source>
</evidence>
<dbReference type="NCBIfam" id="NF010079">
    <property type="entry name" value="PRK13564.1"/>
    <property type="match status" value="1"/>
</dbReference>
<evidence type="ECO:0000256" key="8">
    <source>
        <dbReference type="ARBA" id="ARBA00022822"/>
    </source>
</evidence>
<comment type="subunit">
    <text evidence="3">Heterotetramer consisting of two non-identical subunits: a beta subunit (TrpG) and a large alpha subunit (TrpE).</text>
</comment>
<dbReference type="Pfam" id="PF04715">
    <property type="entry name" value="Anth_synt_I_N"/>
    <property type="match status" value="1"/>
</dbReference>